<proteinExistence type="predicted"/>
<evidence type="ECO:0000313" key="5">
    <source>
        <dbReference type="Proteomes" id="UP000070282"/>
    </source>
</evidence>
<comment type="caution">
    <text evidence="4">The sequence shown here is derived from an EMBL/GenBank/DDBJ whole genome shotgun (WGS) entry which is preliminary data.</text>
</comment>
<feature type="region of interest" description="Disordered" evidence="2">
    <location>
        <begin position="26"/>
        <end position="48"/>
    </location>
</feature>
<evidence type="ECO:0008006" key="6">
    <source>
        <dbReference type="Google" id="ProtNLM"/>
    </source>
</evidence>
<dbReference type="RefSeq" id="WP_061332313.1">
    <property type="nucleotide sequence ID" value="NZ_LOCO01000010.1"/>
</dbReference>
<feature type="coiled-coil region" evidence="1">
    <location>
        <begin position="73"/>
        <end position="148"/>
    </location>
</feature>
<feature type="chain" id="PRO_5007480446" description="Lipase modulator" evidence="3">
    <location>
        <begin position="28"/>
        <end position="225"/>
    </location>
</feature>
<evidence type="ECO:0000256" key="3">
    <source>
        <dbReference type="SAM" id="SignalP"/>
    </source>
</evidence>
<evidence type="ECO:0000313" key="4">
    <source>
        <dbReference type="EMBL" id="KXO09688.1"/>
    </source>
</evidence>
<sequence>MKHGKPFIIAVATAAALVLLWPEPADTPPGQVDDGAPNDPLSHAPADTPVPIDLTPEQQALLEDPRVIQFAQRLDFEEELQRFFQEAAELDAQQRQNRADQLEQQLARYEQETQVSAPEALMVRLALLQLLEQDEAAAKAAATELIERYQARSEARLEAWRSAPKPEFDRYKVREKEIVEEVMALDRIPGGLTRDQYLRQRLLEARIETMGQPEPDPQSNWSSDQ</sequence>
<keyword evidence="5" id="KW-1185">Reference proteome</keyword>
<evidence type="ECO:0000256" key="2">
    <source>
        <dbReference type="SAM" id="MobiDB-lite"/>
    </source>
</evidence>
<keyword evidence="3" id="KW-0732">Signal</keyword>
<name>A0A137SBE5_9GAMM</name>
<feature type="region of interest" description="Disordered" evidence="2">
    <location>
        <begin position="206"/>
        <end position="225"/>
    </location>
</feature>
<dbReference type="EMBL" id="LOCO01000010">
    <property type="protein sequence ID" value="KXO09688.1"/>
    <property type="molecule type" value="Genomic_DNA"/>
</dbReference>
<organism evidence="4 5">
    <name type="scientific">Marinobacter excellens LAMA 842</name>
    <dbReference type="NCBI Taxonomy" id="1306954"/>
    <lineage>
        <taxon>Bacteria</taxon>
        <taxon>Pseudomonadati</taxon>
        <taxon>Pseudomonadota</taxon>
        <taxon>Gammaproteobacteria</taxon>
        <taxon>Pseudomonadales</taxon>
        <taxon>Marinobacteraceae</taxon>
        <taxon>Marinobacter</taxon>
    </lineage>
</organism>
<dbReference type="Proteomes" id="UP000070282">
    <property type="component" value="Unassembled WGS sequence"/>
</dbReference>
<feature type="signal peptide" evidence="3">
    <location>
        <begin position="1"/>
        <end position="27"/>
    </location>
</feature>
<reference evidence="5" key="1">
    <citation type="submission" date="2015-12" db="EMBL/GenBank/DDBJ databases">
        <authorList>
            <person name="Lima A."/>
            <person name="Farahani Zayas N."/>
            <person name="Castro Da Silva M.A."/>
            <person name="Cabral A."/>
            <person name="Pessatti M.L."/>
        </authorList>
    </citation>
    <scope>NUCLEOTIDE SEQUENCE [LARGE SCALE GENOMIC DNA]</scope>
    <source>
        <strain evidence="5">LAMA 842</strain>
    </source>
</reference>
<gene>
    <name evidence="4" type="ORF">J122_2260</name>
</gene>
<evidence type="ECO:0000256" key="1">
    <source>
        <dbReference type="SAM" id="Coils"/>
    </source>
</evidence>
<accession>A0A137SBE5</accession>
<dbReference type="AlphaFoldDB" id="A0A137SBE5"/>
<dbReference type="PATRIC" id="fig|1306954.6.peg.540"/>
<keyword evidence="1" id="KW-0175">Coiled coil</keyword>
<protein>
    <recommendedName>
        <fullName evidence="6">Lipase modulator</fullName>
    </recommendedName>
</protein>